<accession>A0A558QX51</accession>
<proteinExistence type="predicted"/>
<evidence type="ECO:0000259" key="7">
    <source>
        <dbReference type="Pfam" id="PF07244"/>
    </source>
</evidence>
<organism evidence="8 9">
    <name type="scientific">Alterirhizorhabdus solaris</name>
    <dbReference type="NCBI Taxonomy" id="2529389"/>
    <lineage>
        <taxon>Bacteria</taxon>
        <taxon>Pseudomonadati</taxon>
        <taxon>Pseudomonadota</taxon>
        <taxon>Alphaproteobacteria</taxon>
        <taxon>Sphingomonadales</taxon>
        <taxon>Rhizorhabdaceae</taxon>
        <taxon>Alterirhizorhabdus</taxon>
    </lineage>
</organism>
<evidence type="ECO:0000256" key="1">
    <source>
        <dbReference type="ARBA" id="ARBA00004370"/>
    </source>
</evidence>
<dbReference type="EMBL" id="VNIM01000079">
    <property type="protein sequence ID" value="TVV71746.1"/>
    <property type="molecule type" value="Genomic_DNA"/>
</dbReference>
<feature type="signal peptide" evidence="5">
    <location>
        <begin position="1"/>
        <end position="24"/>
    </location>
</feature>
<evidence type="ECO:0000256" key="2">
    <source>
        <dbReference type="ARBA" id="ARBA00022452"/>
    </source>
</evidence>
<dbReference type="InterPro" id="IPR010827">
    <property type="entry name" value="BamA/TamA_POTRA"/>
</dbReference>
<gene>
    <name evidence="8" type="ORF">FOY91_16070</name>
</gene>
<evidence type="ECO:0000259" key="6">
    <source>
        <dbReference type="Pfam" id="PF01103"/>
    </source>
</evidence>
<dbReference type="Proteomes" id="UP000318681">
    <property type="component" value="Unassembled WGS sequence"/>
</dbReference>
<reference evidence="8 9" key="1">
    <citation type="submission" date="2019-07" db="EMBL/GenBank/DDBJ databases">
        <title>Sphingomonas solaris sp. nov., isolated from a solar panel from Boston, Massachusetts.</title>
        <authorList>
            <person name="Tanner K."/>
            <person name="Pascual J."/>
            <person name="Mancuso C."/>
            <person name="Pereto J."/>
            <person name="Khalil A."/>
            <person name="Vilanova C."/>
        </authorList>
    </citation>
    <scope>NUCLEOTIDE SEQUENCE [LARGE SCALE GENOMIC DNA]</scope>
    <source>
        <strain evidence="8 9">R4DWN</strain>
    </source>
</reference>
<feature type="domain" description="Bacterial surface antigen (D15)" evidence="6">
    <location>
        <begin position="380"/>
        <end position="664"/>
    </location>
</feature>
<dbReference type="AlphaFoldDB" id="A0A558QX51"/>
<keyword evidence="5" id="KW-0732">Signal</keyword>
<comment type="caution">
    <text evidence="8">The sequence shown here is derived from an EMBL/GenBank/DDBJ whole genome shotgun (WGS) entry which is preliminary data.</text>
</comment>
<keyword evidence="9" id="KW-1185">Reference proteome</keyword>
<comment type="subcellular location">
    <subcellularLocation>
        <location evidence="1">Membrane</location>
    </subcellularLocation>
</comment>
<evidence type="ECO:0000313" key="9">
    <source>
        <dbReference type="Proteomes" id="UP000318681"/>
    </source>
</evidence>
<dbReference type="RefSeq" id="WP_145154196.1">
    <property type="nucleotide sequence ID" value="NZ_VNIM01000079.1"/>
</dbReference>
<keyword evidence="4" id="KW-0472">Membrane</keyword>
<protein>
    <submittedName>
        <fullName evidence="8">BamA/TamA family outer membrane protein</fullName>
    </submittedName>
</protein>
<dbReference type="Pfam" id="PF07244">
    <property type="entry name" value="POTRA"/>
    <property type="match status" value="1"/>
</dbReference>
<feature type="chain" id="PRO_5021736981" evidence="5">
    <location>
        <begin position="25"/>
        <end position="664"/>
    </location>
</feature>
<dbReference type="InterPro" id="IPR039910">
    <property type="entry name" value="D15-like"/>
</dbReference>
<dbReference type="Pfam" id="PF01103">
    <property type="entry name" value="Omp85"/>
    <property type="match status" value="1"/>
</dbReference>
<dbReference type="PANTHER" id="PTHR12815">
    <property type="entry name" value="SORTING AND ASSEMBLY MACHINERY SAMM50 PROTEIN FAMILY MEMBER"/>
    <property type="match status" value="1"/>
</dbReference>
<evidence type="ECO:0000256" key="5">
    <source>
        <dbReference type="SAM" id="SignalP"/>
    </source>
</evidence>
<keyword evidence="3" id="KW-0812">Transmembrane</keyword>
<dbReference type="OrthoDB" id="9769707at2"/>
<evidence type="ECO:0000313" key="8">
    <source>
        <dbReference type="EMBL" id="TVV71746.1"/>
    </source>
</evidence>
<feature type="domain" description="POTRA" evidence="7">
    <location>
        <begin position="199"/>
        <end position="261"/>
    </location>
</feature>
<dbReference type="PANTHER" id="PTHR12815:SF18">
    <property type="entry name" value="SORTING AND ASSEMBLY MACHINERY COMPONENT 50 HOMOLOG"/>
    <property type="match status" value="1"/>
</dbReference>
<evidence type="ECO:0000256" key="3">
    <source>
        <dbReference type="ARBA" id="ARBA00022692"/>
    </source>
</evidence>
<keyword evidence="2" id="KW-1134">Transmembrane beta strand</keyword>
<dbReference type="Gene3D" id="2.40.160.50">
    <property type="entry name" value="membrane protein fhac: a member of the omp85/tpsb transporter family"/>
    <property type="match status" value="1"/>
</dbReference>
<name>A0A558QX51_9SPHN</name>
<evidence type="ECO:0000256" key="4">
    <source>
        <dbReference type="ARBA" id="ARBA00023136"/>
    </source>
</evidence>
<sequence length="664" mass="70114">MHPAFARRILPAALVLSCVPVAAAAQEAGASDPVAAPPPVVMPDSAALDPASPLEPLPGLGVDWPDLAAPDAAPGQAAAAAALDPDATQRYRFAIEGIDGLDGVDPVALRQRFDQVSSLAAGEGKSANVAQVDRRAREDEEALRDLLRAYGYYDAVVTARVEAQAAGGAIRVTLAAEPGPVYRFATVDLGGLAAAGDKAAALRRAYPIAPGDIVNADKVTAAEAGLRTSLGREGFAFAKIAETKLVIDHETRQASLVLMVQPEGAQRFGAIAVRGKPLFTPKHLGEIARFAPGDPYDAARIEDFRRALIQTGLVSAVVLTPVPSATPGVVDIAVQLERAPRRTVAGELGYGTGEGIRTELSWQHRNLIKPEGAVTFRGVAGTQEQSLGAALRRSNYGARDRVLTAQAVASHTNRNAYDAKTFTVGAGIERQTNIIWQKKWVWSLGGELTASDERDVVGLTAIPRRRTFFIAAVPTSLAYDGSDDLLNPSRGYRLSGRLSPEASLQNGAFGYARAQIDGSAYLPVTGFTSLAGRIRLGTIMGASRDRIAPSRRFYSGGGGSVRGYGYQAIGPRDANNDPVGGRSLTEFAIEARVRFGDFGVVPFLDGGNLYTQALPRFTGLRYGAGIGARYYTSFGPIRVDVGTPLNRRPGDSRVAVYVSLGQAF</sequence>
<dbReference type="Gene3D" id="3.10.20.310">
    <property type="entry name" value="membrane protein fhac"/>
    <property type="match status" value="2"/>
</dbReference>
<dbReference type="GO" id="GO:0019867">
    <property type="term" value="C:outer membrane"/>
    <property type="evidence" value="ECO:0007669"/>
    <property type="project" value="InterPro"/>
</dbReference>
<dbReference type="InterPro" id="IPR000184">
    <property type="entry name" value="Bac_surfAg_D15"/>
</dbReference>